<dbReference type="SUPFAM" id="SSF52540">
    <property type="entry name" value="P-loop containing nucleoside triphosphate hydrolases"/>
    <property type="match status" value="1"/>
</dbReference>
<dbReference type="GO" id="GO:0005524">
    <property type="term" value="F:ATP binding"/>
    <property type="evidence" value="ECO:0007669"/>
    <property type="project" value="UniProtKB-KW"/>
</dbReference>
<feature type="domain" description="ABC transmembrane type-1" evidence="10">
    <location>
        <begin position="307"/>
        <end position="404"/>
    </location>
</feature>
<dbReference type="InterPro" id="IPR036640">
    <property type="entry name" value="ABC1_TM_sf"/>
</dbReference>
<evidence type="ECO:0000256" key="6">
    <source>
        <dbReference type="ARBA" id="ARBA00022989"/>
    </source>
</evidence>
<dbReference type="GO" id="GO:0016020">
    <property type="term" value="C:membrane"/>
    <property type="evidence" value="ECO:0007669"/>
    <property type="project" value="UniProtKB-SubCell"/>
</dbReference>
<dbReference type="InterPro" id="IPR011527">
    <property type="entry name" value="ABC1_TM_dom"/>
</dbReference>
<dbReference type="InterPro" id="IPR017871">
    <property type="entry name" value="ABC_transporter-like_CS"/>
</dbReference>
<evidence type="ECO:0000259" key="9">
    <source>
        <dbReference type="PROSITE" id="PS50893"/>
    </source>
</evidence>
<dbReference type="InterPro" id="IPR027417">
    <property type="entry name" value="P-loop_NTPase"/>
</dbReference>
<protein>
    <submittedName>
        <fullName evidence="11">ATP-binding cassette glutathione S-conjugate transporter ycf1</fullName>
    </submittedName>
</protein>
<dbReference type="InterPro" id="IPR050173">
    <property type="entry name" value="ABC_transporter_C-like"/>
</dbReference>
<dbReference type="PROSITE" id="PS50893">
    <property type="entry name" value="ABC_TRANSPORTER_2"/>
    <property type="match status" value="1"/>
</dbReference>
<evidence type="ECO:0000259" key="10">
    <source>
        <dbReference type="PROSITE" id="PS50929"/>
    </source>
</evidence>
<dbReference type="EMBL" id="JANBOI010001113">
    <property type="protein sequence ID" value="KAJ1727396.1"/>
    <property type="molecule type" value="Genomic_DNA"/>
</dbReference>
<sequence>MRAPNDGQLLGWQQGRDAAYVVADGLVVALALMAAAAGSGRRAASIYSRPSALCAVAVLVALASASAGSSPAGALHLLAILALPLLAQHRLGYAVFQLACLLNAHCAWGSTHGALWQRSTAAAAHAALMVASLGEQGTGVLHAILNKVFFVQEIQLVRLSKLRALTLADVWQLPKRFRLAAVRQEFVYNVNEPQFLLRAMARMVWQPALLQVALQLLAYMVDIIKPAAQSSLLYYLYASSDHPWYYGYVAAAGMLVVDLAAARLDIFRKYADAEMARASSALELELFRLPLTRNNERMFQTAPKQASDISTLIGGLKFAISLVSDIIGLVASLAALYCKVGWLAAIPVAANGAITLVVWGFSKVAGPSDRWSLYTGDRQNNNTDEIYRGIRTIKLFGWERMYLDPRLQQQAATSDKLPWYAPAVCAIWAALDMLELVSLEASSYLMLHMYTMSHASATGIVAVTGLFQLNSQGISLSAAAGELVAVIGETGSGKSSLLLAVCGELEMTKGRGKVTGRVAYLEQSPWIMNDTMRANILFGREYDAELFGQVIHACALTEDIARWPDADLTVIGERGVNISGGQRARLALARTLYSRADIYVLDDPLSAVDAHVKRHILDHVLLGPGMLAGKLRIIATNSGHILPYAHHVVTLQDGQAAATQQTPQT</sequence>
<feature type="transmembrane region" description="Helical" evidence="8">
    <location>
        <begin position="20"/>
        <end position="40"/>
    </location>
</feature>
<keyword evidence="4" id="KW-0547">Nucleotide-binding</keyword>
<evidence type="ECO:0000256" key="5">
    <source>
        <dbReference type="ARBA" id="ARBA00022840"/>
    </source>
</evidence>
<evidence type="ECO:0000313" key="12">
    <source>
        <dbReference type="Proteomes" id="UP001143981"/>
    </source>
</evidence>
<dbReference type="PROSITE" id="PS50929">
    <property type="entry name" value="ABC_TM1F"/>
    <property type="match status" value="1"/>
</dbReference>
<keyword evidence="3 8" id="KW-0812">Transmembrane</keyword>
<dbReference type="SUPFAM" id="SSF90123">
    <property type="entry name" value="ABC transporter transmembrane region"/>
    <property type="match status" value="1"/>
</dbReference>
<gene>
    <name evidence="11" type="primary">YCF1_3</name>
    <name evidence="11" type="ORF">LPJ61_004592</name>
</gene>
<keyword evidence="6 8" id="KW-1133">Transmembrane helix</keyword>
<dbReference type="CDD" id="cd03250">
    <property type="entry name" value="ABCC_MRP_domain1"/>
    <property type="match status" value="1"/>
</dbReference>
<feature type="transmembrane region" description="Helical" evidence="8">
    <location>
        <begin position="91"/>
        <end position="108"/>
    </location>
</feature>
<dbReference type="GO" id="GO:0016887">
    <property type="term" value="F:ATP hydrolysis activity"/>
    <property type="evidence" value="ECO:0007669"/>
    <property type="project" value="InterPro"/>
</dbReference>
<dbReference type="GO" id="GO:0140359">
    <property type="term" value="F:ABC-type transporter activity"/>
    <property type="evidence" value="ECO:0007669"/>
    <property type="project" value="InterPro"/>
</dbReference>
<dbReference type="PANTHER" id="PTHR24223">
    <property type="entry name" value="ATP-BINDING CASSETTE SUB-FAMILY C"/>
    <property type="match status" value="1"/>
</dbReference>
<feature type="transmembrane region" description="Helical" evidence="8">
    <location>
        <begin position="318"/>
        <end position="336"/>
    </location>
</feature>
<reference evidence="11" key="1">
    <citation type="submission" date="2022-07" db="EMBL/GenBank/DDBJ databases">
        <title>Phylogenomic reconstructions and comparative analyses of Kickxellomycotina fungi.</title>
        <authorList>
            <person name="Reynolds N.K."/>
            <person name="Stajich J.E."/>
            <person name="Barry K."/>
            <person name="Grigoriev I.V."/>
            <person name="Crous P."/>
            <person name="Smith M.E."/>
        </authorList>
    </citation>
    <scope>NUCLEOTIDE SEQUENCE</scope>
    <source>
        <strain evidence="11">BCRC 34381</strain>
    </source>
</reference>
<evidence type="ECO:0000313" key="11">
    <source>
        <dbReference type="EMBL" id="KAJ1727396.1"/>
    </source>
</evidence>
<dbReference type="OrthoDB" id="6500128at2759"/>
<feature type="transmembrane region" description="Helical" evidence="8">
    <location>
        <begin position="52"/>
        <end position="85"/>
    </location>
</feature>
<accession>A0A9W7Y8A6</accession>
<evidence type="ECO:0000256" key="2">
    <source>
        <dbReference type="ARBA" id="ARBA00022448"/>
    </source>
</evidence>
<dbReference type="AlphaFoldDB" id="A0A9W7Y8A6"/>
<name>A0A9W7Y8A6_9FUNG</name>
<dbReference type="PROSITE" id="PS00211">
    <property type="entry name" value="ABC_TRANSPORTER_1"/>
    <property type="match status" value="1"/>
</dbReference>
<comment type="subcellular location">
    <subcellularLocation>
        <location evidence="1">Membrane</location>
        <topology evidence="1">Multi-pass membrane protein</topology>
    </subcellularLocation>
</comment>
<evidence type="ECO:0000256" key="7">
    <source>
        <dbReference type="ARBA" id="ARBA00023136"/>
    </source>
</evidence>
<dbReference type="Pfam" id="PF00005">
    <property type="entry name" value="ABC_tran"/>
    <property type="match status" value="1"/>
</dbReference>
<organism evidence="11 12">
    <name type="scientific">Coemansia biformis</name>
    <dbReference type="NCBI Taxonomy" id="1286918"/>
    <lineage>
        <taxon>Eukaryota</taxon>
        <taxon>Fungi</taxon>
        <taxon>Fungi incertae sedis</taxon>
        <taxon>Zoopagomycota</taxon>
        <taxon>Kickxellomycotina</taxon>
        <taxon>Kickxellomycetes</taxon>
        <taxon>Kickxellales</taxon>
        <taxon>Kickxellaceae</taxon>
        <taxon>Coemansia</taxon>
    </lineage>
</organism>
<feature type="domain" description="ABC transporter" evidence="9">
    <location>
        <begin position="447"/>
        <end position="665"/>
    </location>
</feature>
<evidence type="ECO:0000256" key="3">
    <source>
        <dbReference type="ARBA" id="ARBA00022692"/>
    </source>
</evidence>
<feature type="transmembrane region" description="Helical" evidence="8">
    <location>
        <begin position="342"/>
        <end position="361"/>
    </location>
</feature>
<evidence type="ECO:0000256" key="1">
    <source>
        <dbReference type="ARBA" id="ARBA00004141"/>
    </source>
</evidence>
<evidence type="ECO:0000256" key="4">
    <source>
        <dbReference type="ARBA" id="ARBA00022741"/>
    </source>
</evidence>
<comment type="caution">
    <text evidence="11">The sequence shown here is derived from an EMBL/GenBank/DDBJ whole genome shotgun (WGS) entry which is preliminary data.</text>
</comment>
<feature type="transmembrane region" description="Helical" evidence="8">
    <location>
        <begin position="244"/>
        <end position="262"/>
    </location>
</feature>
<dbReference type="InterPro" id="IPR003593">
    <property type="entry name" value="AAA+_ATPase"/>
</dbReference>
<dbReference type="InterPro" id="IPR003439">
    <property type="entry name" value="ABC_transporter-like_ATP-bd"/>
</dbReference>
<dbReference type="Gene3D" id="3.40.50.300">
    <property type="entry name" value="P-loop containing nucleotide triphosphate hydrolases"/>
    <property type="match status" value="1"/>
</dbReference>
<dbReference type="Proteomes" id="UP001143981">
    <property type="component" value="Unassembled WGS sequence"/>
</dbReference>
<dbReference type="FunFam" id="3.40.50.300:FF:000997">
    <property type="entry name" value="Multidrug resistance-associated protein 1"/>
    <property type="match status" value="1"/>
</dbReference>
<keyword evidence="12" id="KW-1185">Reference proteome</keyword>
<feature type="non-terminal residue" evidence="11">
    <location>
        <position position="665"/>
    </location>
</feature>
<keyword evidence="5 11" id="KW-0067">ATP-binding</keyword>
<dbReference type="SMART" id="SM00382">
    <property type="entry name" value="AAA"/>
    <property type="match status" value="1"/>
</dbReference>
<proteinExistence type="predicted"/>
<keyword evidence="7 8" id="KW-0472">Membrane</keyword>
<evidence type="ECO:0000256" key="8">
    <source>
        <dbReference type="SAM" id="Phobius"/>
    </source>
</evidence>
<keyword evidence="2" id="KW-0813">Transport</keyword>